<evidence type="ECO:0000313" key="2">
    <source>
        <dbReference type="Proteomes" id="UP000070444"/>
    </source>
</evidence>
<gene>
    <name evidence="1" type="ORF">CONCODRAFT_9792</name>
</gene>
<organism evidence="1 2">
    <name type="scientific">Conidiobolus coronatus (strain ATCC 28846 / CBS 209.66 / NRRL 28638)</name>
    <name type="common">Delacroixia coronata</name>
    <dbReference type="NCBI Taxonomy" id="796925"/>
    <lineage>
        <taxon>Eukaryota</taxon>
        <taxon>Fungi</taxon>
        <taxon>Fungi incertae sedis</taxon>
        <taxon>Zoopagomycota</taxon>
        <taxon>Entomophthoromycotina</taxon>
        <taxon>Entomophthoromycetes</taxon>
        <taxon>Entomophthorales</taxon>
        <taxon>Ancylistaceae</taxon>
        <taxon>Conidiobolus</taxon>
    </lineage>
</organism>
<sequence>MVYDILKVISFINTNVKILLRLSQISRWVQDAPVEVYKKYPIVDESASDMYNECIDMYPMPYRMECIVKRRTNQIEDSKFWAGCEIKRKRLALHYYKWLDKVKKPLKERSYRDEAKDTLDVVIYMYGDQKRRDGHRVVYFPDH</sequence>
<proteinExistence type="predicted"/>
<dbReference type="AlphaFoldDB" id="A0A137NZA3"/>
<dbReference type="EMBL" id="KQ964598">
    <property type="protein sequence ID" value="KXN68062.1"/>
    <property type="molecule type" value="Genomic_DNA"/>
</dbReference>
<protein>
    <submittedName>
        <fullName evidence="1">Uncharacterized protein</fullName>
    </submittedName>
</protein>
<name>A0A137NZA3_CONC2</name>
<reference evidence="1 2" key="1">
    <citation type="journal article" date="2015" name="Genome Biol. Evol.">
        <title>Phylogenomic analyses indicate that early fungi evolved digesting cell walls of algal ancestors of land plants.</title>
        <authorList>
            <person name="Chang Y."/>
            <person name="Wang S."/>
            <person name="Sekimoto S."/>
            <person name="Aerts A.L."/>
            <person name="Choi C."/>
            <person name="Clum A."/>
            <person name="LaButti K.M."/>
            <person name="Lindquist E.A."/>
            <person name="Yee Ngan C."/>
            <person name="Ohm R.A."/>
            <person name="Salamov A.A."/>
            <person name="Grigoriev I.V."/>
            <person name="Spatafora J.W."/>
            <person name="Berbee M.L."/>
        </authorList>
    </citation>
    <scope>NUCLEOTIDE SEQUENCE [LARGE SCALE GENOMIC DNA]</scope>
    <source>
        <strain evidence="1 2">NRRL 28638</strain>
    </source>
</reference>
<accession>A0A137NZA3</accession>
<dbReference type="Proteomes" id="UP000070444">
    <property type="component" value="Unassembled WGS sequence"/>
</dbReference>
<keyword evidence="2" id="KW-1185">Reference proteome</keyword>
<evidence type="ECO:0000313" key="1">
    <source>
        <dbReference type="EMBL" id="KXN68062.1"/>
    </source>
</evidence>